<name>A0ABY4HM80_9FLAO</name>
<dbReference type="Gene3D" id="2.60.120.620">
    <property type="entry name" value="q2cbj1_9rhob like domain"/>
    <property type="match status" value="1"/>
</dbReference>
<dbReference type="PANTHER" id="PTHR41536:SF1">
    <property type="entry name" value="PKHD-TYPE HYDROXYLASE YBIX"/>
    <property type="match status" value="1"/>
</dbReference>
<organism evidence="8 9">
    <name type="scientific">Flavobacterium sediminilitoris</name>
    <dbReference type="NCBI Taxonomy" id="2024526"/>
    <lineage>
        <taxon>Bacteria</taxon>
        <taxon>Pseudomonadati</taxon>
        <taxon>Bacteroidota</taxon>
        <taxon>Flavobacteriia</taxon>
        <taxon>Flavobacteriales</taxon>
        <taxon>Flavobacteriaceae</taxon>
        <taxon>Flavobacterium</taxon>
    </lineage>
</organism>
<protein>
    <submittedName>
        <fullName evidence="8">2OG-Fe(II) oxygenase</fullName>
    </submittedName>
</protein>
<evidence type="ECO:0000256" key="2">
    <source>
        <dbReference type="ARBA" id="ARBA00022723"/>
    </source>
</evidence>
<sequence>MNMLLDNYDQCQLDNWYWFQEAFTEDELLQIEQIQEPIPFNIAKISHDTDDLEIKRKSEIKWLKKEVPDFKWLYERFITMATEANKSLWKFDLTEIVDDLQYTAYHHNGGHFDWHMDLGSEKYARRKVSITMQLSDPEDYEGGDFEFMIGNEVVKLPRKKGCVILFPSYFLHRVTPVTKGTRKSLVLWIYGPPFR</sequence>
<evidence type="ECO:0000256" key="1">
    <source>
        <dbReference type="ARBA" id="ARBA00001961"/>
    </source>
</evidence>
<reference evidence="8" key="1">
    <citation type="submission" date="2021-12" db="EMBL/GenBank/DDBJ databases">
        <authorList>
            <person name="Cha I.-T."/>
            <person name="Lee K.-E."/>
            <person name="Park S.-J."/>
        </authorList>
    </citation>
    <scope>NUCLEOTIDE SEQUENCE</scope>
    <source>
        <strain evidence="8">YSM-43</strain>
    </source>
</reference>
<keyword evidence="4" id="KW-0223">Dioxygenase</keyword>
<evidence type="ECO:0000313" key="9">
    <source>
        <dbReference type="Proteomes" id="UP000830454"/>
    </source>
</evidence>
<keyword evidence="5" id="KW-0560">Oxidoreductase</keyword>
<evidence type="ECO:0000256" key="6">
    <source>
        <dbReference type="ARBA" id="ARBA00023004"/>
    </source>
</evidence>
<dbReference type="PANTHER" id="PTHR41536">
    <property type="entry name" value="PKHD-TYPE HYDROXYLASE YBIX"/>
    <property type="match status" value="1"/>
</dbReference>
<evidence type="ECO:0000256" key="4">
    <source>
        <dbReference type="ARBA" id="ARBA00022964"/>
    </source>
</evidence>
<dbReference type="SUPFAM" id="SSF51197">
    <property type="entry name" value="Clavaminate synthase-like"/>
    <property type="match status" value="1"/>
</dbReference>
<evidence type="ECO:0000313" key="8">
    <source>
        <dbReference type="EMBL" id="UOX33437.1"/>
    </source>
</evidence>
<keyword evidence="6" id="KW-0408">Iron</keyword>
<reference evidence="8" key="2">
    <citation type="submission" date="2022-04" db="EMBL/GenBank/DDBJ databases">
        <title>Complete Genome Sequence of Flavobacterium sediminilitoris YSM-43, Isolated from a Tidal Sediment.</title>
        <authorList>
            <person name="Lee P.A."/>
        </authorList>
    </citation>
    <scope>NUCLEOTIDE SEQUENCE</scope>
    <source>
        <strain evidence="8">YSM-43</strain>
    </source>
</reference>
<comment type="cofactor">
    <cofactor evidence="1">
        <name>L-ascorbate</name>
        <dbReference type="ChEBI" id="CHEBI:38290"/>
    </cofactor>
</comment>
<keyword evidence="9" id="KW-1185">Reference proteome</keyword>
<evidence type="ECO:0000256" key="3">
    <source>
        <dbReference type="ARBA" id="ARBA00022896"/>
    </source>
</evidence>
<dbReference type="InterPro" id="IPR044862">
    <property type="entry name" value="Pro_4_hyd_alph_FE2OG_OXY"/>
</dbReference>
<dbReference type="RefSeq" id="WP_246916058.1">
    <property type="nucleotide sequence ID" value="NZ_CP090145.1"/>
</dbReference>
<dbReference type="InterPro" id="IPR005123">
    <property type="entry name" value="Oxoglu/Fe-dep_dioxygenase_dom"/>
</dbReference>
<dbReference type="InterPro" id="IPR023550">
    <property type="entry name" value="PKHD_hydroxylase"/>
</dbReference>
<evidence type="ECO:0000259" key="7">
    <source>
        <dbReference type="PROSITE" id="PS51471"/>
    </source>
</evidence>
<feature type="domain" description="Fe2OG dioxygenase" evidence="7">
    <location>
        <begin position="96"/>
        <end position="191"/>
    </location>
</feature>
<dbReference type="EMBL" id="CP090145">
    <property type="protein sequence ID" value="UOX33437.1"/>
    <property type="molecule type" value="Genomic_DNA"/>
</dbReference>
<dbReference type="Pfam" id="PF13640">
    <property type="entry name" value="2OG-FeII_Oxy_3"/>
    <property type="match status" value="1"/>
</dbReference>
<dbReference type="InterPro" id="IPR006620">
    <property type="entry name" value="Pro_4_hyd_alph"/>
</dbReference>
<keyword evidence="3" id="KW-0847">Vitamin C</keyword>
<dbReference type="Proteomes" id="UP000830454">
    <property type="component" value="Chromosome"/>
</dbReference>
<gene>
    <name evidence="8" type="ORF">LXD69_15555</name>
</gene>
<dbReference type="PROSITE" id="PS51471">
    <property type="entry name" value="FE2OG_OXY"/>
    <property type="match status" value="1"/>
</dbReference>
<dbReference type="SMART" id="SM00702">
    <property type="entry name" value="P4Hc"/>
    <property type="match status" value="1"/>
</dbReference>
<accession>A0ABY4HM80</accession>
<proteinExistence type="predicted"/>
<keyword evidence="2" id="KW-0479">Metal-binding</keyword>
<evidence type="ECO:0000256" key="5">
    <source>
        <dbReference type="ARBA" id="ARBA00023002"/>
    </source>
</evidence>